<dbReference type="SUPFAM" id="SSF53850">
    <property type="entry name" value="Periplasmic binding protein-like II"/>
    <property type="match status" value="1"/>
</dbReference>
<evidence type="ECO:0000256" key="1">
    <source>
        <dbReference type="ARBA" id="ARBA00005695"/>
    </source>
</evidence>
<dbReference type="InterPro" id="IPR000914">
    <property type="entry name" value="SBP_5_dom"/>
</dbReference>
<protein>
    <recommendedName>
        <fullName evidence="4">Solute-binding protein family 5 domain-containing protein</fullName>
    </recommendedName>
</protein>
<sequence>AAPKAESKAPVKVAGVTMAAPTATPAAAKAPAAKVKPAGTLSVGQKELGTFQGHPSLAVNPALFVQQTAPISEGLVTININKEVEGWLAESWSISEDFKTWTFNLRKGVQFHKGYGEMTAADVIYSYQEGWGLNKLHARTPDFKGFWTAEGGSVTEVDDYTIDVNTGIALSELVTLENWLAKTPSGSSNWVVSKAQSDEIGVEAANRDIAGTGPWSMEEHRENEFWRMAAVEDHWDQTPAFAELIFREIPEESSRIAGFQTGTLDTFLMAFDSIPEIEKVEGAKLLSVSNAIDYAINLYGGYYTEASKPDTENRSSYDPEVPWISSDWHTDSPEWENARKIREALAISVDRNTIIETLLRGFADPIKLWFWGNHGSQIDGDWEYNPERAKQLLAEAGYPDGFDITLTPSLRGAPAEVEACGAIAQMWGDVGLNVKLQSLPYSTLRPTMVARTYQGATCHAAGARIVTVGAQTLITENAAWNAGASHPWMEDIMPRISAAVDPVDLVRLETELGNWLFHNALTYIGLYSVGAVWPVGPRIEEWKADIKFTDLRNINGYQYIKHR</sequence>
<dbReference type="CDD" id="cd00995">
    <property type="entry name" value="PBP2_NikA_DppA_OppA_like"/>
    <property type="match status" value="1"/>
</dbReference>
<dbReference type="PANTHER" id="PTHR30290">
    <property type="entry name" value="PERIPLASMIC BINDING COMPONENT OF ABC TRANSPORTER"/>
    <property type="match status" value="1"/>
</dbReference>
<reference evidence="5" key="1">
    <citation type="submission" date="2018-05" db="EMBL/GenBank/DDBJ databases">
        <authorList>
            <person name="Lanie J.A."/>
            <person name="Ng W.-L."/>
            <person name="Kazmierczak K.M."/>
            <person name="Andrzejewski T.M."/>
            <person name="Davidsen T.M."/>
            <person name="Wayne K.J."/>
            <person name="Tettelin H."/>
            <person name="Glass J.I."/>
            <person name="Rusch D."/>
            <person name="Podicherti R."/>
            <person name="Tsui H.-C.T."/>
            <person name="Winkler M.E."/>
        </authorList>
    </citation>
    <scope>NUCLEOTIDE SEQUENCE</scope>
</reference>
<proteinExistence type="inferred from homology"/>
<dbReference type="GO" id="GO:0015833">
    <property type="term" value="P:peptide transport"/>
    <property type="evidence" value="ECO:0007669"/>
    <property type="project" value="TreeGrafter"/>
</dbReference>
<evidence type="ECO:0000256" key="2">
    <source>
        <dbReference type="ARBA" id="ARBA00022448"/>
    </source>
</evidence>
<feature type="non-terminal residue" evidence="5">
    <location>
        <position position="1"/>
    </location>
</feature>
<accession>A0A381NWT8</accession>
<dbReference type="AlphaFoldDB" id="A0A381NWT8"/>
<feature type="domain" description="Solute-binding protein family 5" evidence="4">
    <location>
        <begin position="83"/>
        <end position="454"/>
    </location>
</feature>
<dbReference type="EMBL" id="UINC01000588">
    <property type="protein sequence ID" value="SUZ57953.1"/>
    <property type="molecule type" value="Genomic_DNA"/>
</dbReference>
<comment type="similarity">
    <text evidence="1">Belongs to the bacterial solute-binding protein 5 family.</text>
</comment>
<evidence type="ECO:0000259" key="4">
    <source>
        <dbReference type="Pfam" id="PF00496"/>
    </source>
</evidence>
<dbReference type="InterPro" id="IPR039424">
    <property type="entry name" value="SBP_5"/>
</dbReference>
<dbReference type="Gene3D" id="3.40.190.10">
    <property type="entry name" value="Periplasmic binding protein-like II"/>
    <property type="match status" value="1"/>
</dbReference>
<keyword evidence="2" id="KW-0813">Transport</keyword>
<dbReference type="Gene3D" id="3.10.105.10">
    <property type="entry name" value="Dipeptide-binding Protein, Domain 3"/>
    <property type="match status" value="1"/>
</dbReference>
<dbReference type="GO" id="GO:1904680">
    <property type="term" value="F:peptide transmembrane transporter activity"/>
    <property type="evidence" value="ECO:0007669"/>
    <property type="project" value="TreeGrafter"/>
</dbReference>
<name>A0A381NWT8_9ZZZZ</name>
<organism evidence="5">
    <name type="scientific">marine metagenome</name>
    <dbReference type="NCBI Taxonomy" id="408172"/>
    <lineage>
        <taxon>unclassified sequences</taxon>
        <taxon>metagenomes</taxon>
        <taxon>ecological metagenomes</taxon>
    </lineage>
</organism>
<keyword evidence="3" id="KW-0732">Signal</keyword>
<evidence type="ECO:0000313" key="5">
    <source>
        <dbReference type="EMBL" id="SUZ57953.1"/>
    </source>
</evidence>
<dbReference type="Pfam" id="PF00496">
    <property type="entry name" value="SBP_bac_5"/>
    <property type="match status" value="1"/>
</dbReference>
<gene>
    <name evidence="5" type="ORF">METZ01_LOCUS10807</name>
</gene>
<dbReference type="PANTHER" id="PTHR30290:SF9">
    <property type="entry name" value="OLIGOPEPTIDE-BINDING PROTEIN APPA"/>
    <property type="match status" value="1"/>
</dbReference>
<evidence type="ECO:0000256" key="3">
    <source>
        <dbReference type="ARBA" id="ARBA00022729"/>
    </source>
</evidence>